<reference evidence="2 3" key="1">
    <citation type="submission" date="2020-07" db="EMBL/GenBank/DDBJ databases">
        <title>Roseicoccus Jingziensis gen. nov., sp. nov., isolated from coastal seawater.</title>
        <authorList>
            <person name="Feng X."/>
        </authorList>
    </citation>
    <scope>NUCLEOTIDE SEQUENCE [LARGE SCALE GENOMIC DNA]</scope>
    <source>
        <strain evidence="2 3">N1E253</strain>
    </source>
</reference>
<dbReference type="PROSITE" id="PS51257">
    <property type="entry name" value="PROKAR_LIPOPROTEIN"/>
    <property type="match status" value="1"/>
</dbReference>
<evidence type="ECO:0000256" key="1">
    <source>
        <dbReference type="SAM" id="SignalP"/>
    </source>
</evidence>
<gene>
    <name evidence="2" type="ORF">HW115_02415</name>
</gene>
<evidence type="ECO:0000313" key="2">
    <source>
        <dbReference type="EMBL" id="NWK54447.1"/>
    </source>
</evidence>
<protein>
    <submittedName>
        <fullName evidence="2">PEP-CTERM sorting domain-containing protein</fullName>
    </submittedName>
</protein>
<dbReference type="InterPro" id="IPR013424">
    <property type="entry name" value="Ice-binding_C"/>
</dbReference>
<keyword evidence="3" id="KW-1185">Reference proteome</keyword>
<dbReference type="RefSeq" id="WP_178930974.1">
    <property type="nucleotide sequence ID" value="NZ_JACBAZ010000001.1"/>
</dbReference>
<dbReference type="AlphaFoldDB" id="A0A851GH45"/>
<organism evidence="2 3">
    <name type="scientific">Oceaniferula marina</name>
    <dbReference type="NCBI Taxonomy" id="2748318"/>
    <lineage>
        <taxon>Bacteria</taxon>
        <taxon>Pseudomonadati</taxon>
        <taxon>Verrucomicrobiota</taxon>
        <taxon>Verrucomicrobiia</taxon>
        <taxon>Verrucomicrobiales</taxon>
        <taxon>Verrucomicrobiaceae</taxon>
        <taxon>Oceaniferula</taxon>
    </lineage>
</organism>
<proteinExistence type="predicted"/>
<accession>A0A851GH45</accession>
<keyword evidence="1" id="KW-0732">Signal</keyword>
<feature type="chain" id="PRO_5032428235" evidence="1">
    <location>
        <begin position="23"/>
        <end position="228"/>
    </location>
</feature>
<name>A0A851GH45_9BACT</name>
<dbReference type="Proteomes" id="UP000557872">
    <property type="component" value="Unassembled WGS sequence"/>
</dbReference>
<dbReference type="NCBIfam" id="TIGR02595">
    <property type="entry name" value="PEP_CTERM"/>
    <property type="match status" value="1"/>
</dbReference>
<feature type="signal peptide" evidence="1">
    <location>
        <begin position="1"/>
        <end position="22"/>
    </location>
</feature>
<dbReference type="EMBL" id="JACBAZ010000001">
    <property type="protein sequence ID" value="NWK54447.1"/>
    <property type="molecule type" value="Genomic_DNA"/>
</dbReference>
<evidence type="ECO:0000313" key="3">
    <source>
        <dbReference type="Proteomes" id="UP000557872"/>
    </source>
</evidence>
<sequence length="228" mass="23244">MTSKSILSVLGTSIALACSASAATLSTATYTDNTDVGNATQYFLESSSATWTINPNITVTGGRYFIGSTADPDTTPAIFTVTGGGTLDITRSGTYNLRLGQNNDSESGQVIIKGGSTLHISGTTAGEFMHQSGGFIELDGVGSTFSYVNATTGTRSFTMDADSLGGSYSGQAPGTAIPFQLSSASEAAGLKLEYTSVGGVNYVTAVPEPSCTALLGLGGLALILRRSR</sequence>
<comment type="caution">
    <text evidence="2">The sequence shown here is derived from an EMBL/GenBank/DDBJ whole genome shotgun (WGS) entry which is preliminary data.</text>
</comment>